<name>A0AAV3P7R3_LITER</name>
<dbReference type="PANTHER" id="PTHR24559:SF444">
    <property type="entry name" value="REVERSE TRANSCRIPTASE DOMAIN-CONTAINING PROTEIN"/>
    <property type="match status" value="1"/>
</dbReference>
<evidence type="ECO:0000313" key="2">
    <source>
        <dbReference type="Proteomes" id="UP001454036"/>
    </source>
</evidence>
<dbReference type="EMBL" id="BAABME010000909">
    <property type="protein sequence ID" value="GAA0146300.1"/>
    <property type="molecule type" value="Genomic_DNA"/>
</dbReference>
<evidence type="ECO:0000313" key="1">
    <source>
        <dbReference type="EMBL" id="GAA0146300.1"/>
    </source>
</evidence>
<proteinExistence type="predicted"/>
<dbReference type="PANTHER" id="PTHR24559">
    <property type="entry name" value="TRANSPOSON TY3-I GAG-POL POLYPROTEIN"/>
    <property type="match status" value="1"/>
</dbReference>
<dbReference type="InterPro" id="IPR043128">
    <property type="entry name" value="Rev_trsase/Diguanyl_cyclase"/>
</dbReference>
<reference evidence="1 2" key="1">
    <citation type="submission" date="2024-01" db="EMBL/GenBank/DDBJ databases">
        <title>The complete chloroplast genome sequence of Lithospermum erythrorhizon: insights into the phylogenetic relationship among Boraginaceae species and the maternal lineages of purple gromwells.</title>
        <authorList>
            <person name="Okada T."/>
            <person name="Watanabe K."/>
        </authorList>
    </citation>
    <scope>NUCLEOTIDE SEQUENCE [LARGE SCALE GENOMIC DNA]</scope>
</reference>
<dbReference type="InterPro" id="IPR043502">
    <property type="entry name" value="DNA/RNA_pol_sf"/>
</dbReference>
<organism evidence="1 2">
    <name type="scientific">Lithospermum erythrorhizon</name>
    <name type="common">Purple gromwell</name>
    <name type="synonym">Lithospermum officinale var. erythrorhizon</name>
    <dbReference type="NCBI Taxonomy" id="34254"/>
    <lineage>
        <taxon>Eukaryota</taxon>
        <taxon>Viridiplantae</taxon>
        <taxon>Streptophyta</taxon>
        <taxon>Embryophyta</taxon>
        <taxon>Tracheophyta</taxon>
        <taxon>Spermatophyta</taxon>
        <taxon>Magnoliopsida</taxon>
        <taxon>eudicotyledons</taxon>
        <taxon>Gunneridae</taxon>
        <taxon>Pentapetalae</taxon>
        <taxon>asterids</taxon>
        <taxon>lamiids</taxon>
        <taxon>Boraginales</taxon>
        <taxon>Boraginaceae</taxon>
        <taxon>Boraginoideae</taxon>
        <taxon>Lithospermeae</taxon>
        <taxon>Lithospermum</taxon>
    </lineage>
</organism>
<sequence length="121" mass="13918">MCINKACPNGCYPLPNLPNSDQLVDSNVCYKVVDFLDSFRGYHQIFMAEDNVPRTSRLSVFSTQIGRNMEIYVDDMLLKNREAQDHEANLRENFENLRKYNLWLNPINVSSEAPLGSSWGI</sequence>
<protein>
    <recommendedName>
        <fullName evidence="3">Reverse transcriptase</fullName>
    </recommendedName>
</protein>
<keyword evidence="2" id="KW-1185">Reference proteome</keyword>
<dbReference type="AlphaFoldDB" id="A0AAV3P7R3"/>
<evidence type="ECO:0008006" key="3">
    <source>
        <dbReference type="Google" id="ProtNLM"/>
    </source>
</evidence>
<dbReference type="Proteomes" id="UP001454036">
    <property type="component" value="Unassembled WGS sequence"/>
</dbReference>
<dbReference type="Gene3D" id="3.30.70.270">
    <property type="match status" value="1"/>
</dbReference>
<gene>
    <name evidence="1" type="ORF">LIER_06291</name>
</gene>
<comment type="caution">
    <text evidence="1">The sequence shown here is derived from an EMBL/GenBank/DDBJ whole genome shotgun (WGS) entry which is preliminary data.</text>
</comment>
<accession>A0AAV3P7R3</accession>
<dbReference type="SUPFAM" id="SSF56672">
    <property type="entry name" value="DNA/RNA polymerases"/>
    <property type="match status" value="1"/>
</dbReference>
<dbReference type="InterPro" id="IPR053134">
    <property type="entry name" value="RNA-dir_DNA_polymerase"/>
</dbReference>